<dbReference type="PANTHER" id="PTHR22937:SF65">
    <property type="entry name" value="E3 UBIQUITIN-PROTEIN LIGASE ARK2C"/>
    <property type="match status" value="1"/>
</dbReference>
<evidence type="ECO:0000256" key="7">
    <source>
        <dbReference type="ARBA" id="ARBA00022833"/>
    </source>
</evidence>
<dbReference type="CDD" id="cd04818">
    <property type="entry name" value="PA_subtilisin_1"/>
    <property type="match status" value="1"/>
</dbReference>
<accession>A0A8J5IMT3</accession>
<evidence type="ECO:0000313" key="10">
    <source>
        <dbReference type="EMBL" id="KAG6966334.1"/>
    </source>
</evidence>
<comment type="caution">
    <text evidence="10">The sequence shown here is derived from an EMBL/GenBank/DDBJ whole genome shotgun (WGS) entry which is preliminary data.</text>
</comment>
<dbReference type="Pfam" id="PF13639">
    <property type="entry name" value="zf-RING_2"/>
    <property type="match status" value="1"/>
</dbReference>
<evidence type="ECO:0000256" key="3">
    <source>
        <dbReference type="ARBA" id="ARBA00022679"/>
    </source>
</evidence>
<reference evidence="10" key="1">
    <citation type="submission" date="2021-01" db="EMBL/GenBank/DDBJ databases">
        <title>Phytophthora aleatoria, a newly-described species from Pinus radiata is distinct from Phytophthora cactorum isolates based on comparative genomics.</title>
        <authorList>
            <person name="Mcdougal R."/>
            <person name="Panda P."/>
            <person name="Williams N."/>
            <person name="Studholme D.J."/>
        </authorList>
    </citation>
    <scope>NUCLEOTIDE SEQUENCE</scope>
    <source>
        <strain evidence="10">NZFS 4037</strain>
    </source>
</reference>
<dbReference type="GO" id="GO:0061630">
    <property type="term" value="F:ubiquitin protein ligase activity"/>
    <property type="evidence" value="ECO:0007669"/>
    <property type="project" value="UniProtKB-EC"/>
</dbReference>
<comment type="catalytic activity">
    <reaction evidence="1">
        <text>S-ubiquitinyl-[E2 ubiquitin-conjugating enzyme]-L-cysteine + [acceptor protein]-L-lysine = [E2 ubiquitin-conjugating enzyme]-L-cysteine + N(6)-ubiquitinyl-[acceptor protein]-L-lysine.</text>
        <dbReference type="EC" id="2.3.2.27"/>
    </reaction>
</comment>
<dbReference type="EC" id="2.3.2.27" evidence="2"/>
<dbReference type="PROSITE" id="PS50089">
    <property type="entry name" value="ZF_RING_2"/>
    <property type="match status" value="1"/>
</dbReference>
<dbReference type="InterPro" id="IPR003137">
    <property type="entry name" value="PA_domain"/>
</dbReference>
<dbReference type="GO" id="GO:0008270">
    <property type="term" value="F:zinc ion binding"/>
    <property type="evidence" value="ECO:0007669"/>
    <property type="project" value="UniProtKB-KW"/>
</dbReference>
<name>A0A8J5IMT3_9STRA</name>
<evidence type="ECO:0000313" key="11">
    <source>
        <dbReference type="Proteomes" id="UP000709295"/>
    </source>
</evidence>
<dbReference type="InterPro" id="IPR001841">
    <property type="entry name" value="Znf_RING"/>
</dbReference>
<evidence type="ECO:0000259" key="9">
    <source>
        <dbReference type="PROSITE" id="PS50089"/>
    </source>
</evidence>
<dbReference type="InterPro" id="IPR045191">
    <property type="entry name" value="MBR1/2-like"/>
</dbReference>
<organism evidence="10 11">
    <name type="scientific">Phytophthora aleatoria</name>
    <dbReference type="NCBI Taxonomy" id="2496075"/>
    <lineage>
        <taxon>Eukaryota</taxon>
        <taxon>Sar</taxon>
        <taxon>Stramenopiles</taxon>
        <taxon>Oomycota</taxon>
        <taxon>Peronosporomycetes</taxon>
        <taxon>Peronosporales</taxon>
        <taxon>Peronosporaceae</taxon>
        <taxon>Phytophthora</taxon>
    </lineage>
</organism>
<keyword evidence="6" id="KW-0833">Ubl conjugation pathway</keyword>
<dbReference type="EMBL" id="JAENGY010000307">
    <property type="protein sequence ID" value="KAG6966334.1"/>
    <property type="molecule type" value="Genomic_DNA"/>
</dbReference>
<evidence type="ECO:0000256" key="8">
    <source>
        <dbReference type="PROSITE-ProRule" id="PRU00175"/>
    </source>
</evidence>
<gene>
    <name evidence="10" type="ORF">JG688_00006813</name>
</gene>
<evidence type="ECO:0000256" key="4">
    <source>
        <dbReference type="ARBA" id="ARBA00022723"/>
    </source>
</evidence>
<evidence type="ECO:0000256" key="1">
    <source>
        <dbReference type="ARBA" id="ARBA00000900"/>
    </source>
</evidence>
<keyword evidence="5 8" id="KW-0863">Zinc-finger</keyword>
<keyword evidence="3" id="KW-0808">Transferase</keyword>
<protein>
    <recommendedName>
        <fullName evidence="2">RING-type E3 ubiquitin transferase</fullName>
        <ecNumber evidence="2">2.3.2.27</ecNumber>
    </recommendedName>
</protein>
<dbReference type="SMART" id="SM00184">
    <property type="entry name" value="RING"/>
    <property type="match status" value="1"/>
</dbReference>
<dbReference type="AlphaFoldDB" id="A0A8J5IMT3"/>
<proteinExistence type="predicted"/>
<evidence type="ECO:0000256" key="5">
    <source>
        <dbReference type="ARBA" id="ARBA00022771"/>
    </source>
</evidence>
<evidence type="ECO:0000256" key="2">
    <source>
        <dbReference type="ARBA" id="ARBA00012483"/>
    </source>
</evidence>
<dbReference type="Proteomes" id="UP000709295">
    <property type="component" value="Unassembled WGS sequence"/>
</dbReference>
<dbReference type="FunFam" id="3.30.40.10:FF:000715">
    <property type="entry name" value="E3 ubiquitin-protein ligase RING1"/>
    <property type="match status" value="1"/>
</dbReference>
<dbReference type="PANTHER" id="PTHR22937">
    <property type="entry name" value="E3 UBIQUITIN-PROTEIN LIGASE RNF165"/>
    <property type="match status" value="1"/>
</dbReference>
<dbReference type="Pfam" id="PF02225">
    <property type="entry name" value="PA"/>
    <property type="match status" value="1"/>
</dbReference>
<sequence>MASFDDLAFTGPPAADTAAASTATVVELFCRDCNEAPQTTTAGEGVDLGYELLRERTTNCYAADGKRCLVCGCELERRQHATAGAGQTIPGAMLGGSETSVQELQAMVMRLLTQIGNDWNGGGDTGARRPASDEAVKNLGSFAADQASTIEVAVVVEGIKGEVIAIPGNFGPCESLKKRSVVIADPFDGAKPFQNANEMKDKIVVMARGGCTFAQKVLRAQGAGAAGVIIIQTVDVWPYTMTDSTGESKNVTIPAFMMSAKVGNGFEQFVRTRSDEGVSADIIVRKDARECVICQVEMSIGMKVTRMPCQHMFHTACLHEWLQIGNSCPICRVEIAAKRTTHNSLSTSQNAQQRGDFAWSEWFS</sequence>
<keyword evidence="11" id="KW-1185">Reference proteome</keyword>
<evidence type="ECO:0000256" key="6">
    <source>
        <dbReference type="ARBA" id="ARBA00022786"/>
    </source>
</evidence>
<keyword evidence="7" id="KW-0862">Zinc</keyword>
<keyword evidence="4" id="KW-0479">Metal-binding</keyword>
<feature type="domain" description="RING-type" evidence="9">
    <location>
        <begin position="291"/>
        <end position="332"/>
    </location>
</feature>